<sequence length="87" mass="9191">MAGNPLLIPQDAIEPPLAQFLDAEHREAREAKAAAAIQPDMHCDRSEESSWPCSHRGVKDGYSAPEALLTAPPEPGPGPGLDLGLNP</sequence>
<comment type="caution">
    <text evidence="2">The sequence shown here is derived from an EMBL/GenBank/DDBJ whole genome shotgun (WGS) entry which is preliminary data.</text>
</comment>
<name>A0A9P4XS71_9HYPO</name>
<protein>
    <submittedName>
        <fullName evidence="2">Uncharacterized protein</fullName>
    </submittedName>
</protein>
<gene>
    <name evidence="2" type="ORF">CFAM422_000655</name>
</gene>
<dbReference type="EMBL" id="QLNT01000001">
    <property type="protein sequence ID" value="KAF3077468.1"/>
    <property type="molecule type" value="Genomic_DNA"/>
</dbReference>
<evidence type="ECO:0000256" key="1">
    <source>
        <dbReference type="SAM" id="MobiDB-lite"/>
    </source>
</evidence>
<proteinExistence type="predicted"/>
<evidence type="ECO:0000313" key="3">
    <source>
        <dbReference type="Proteomes" id="UP000801864"/>
    </source>
</evidence>
<organism evidence="2 3">
    <name type="scientific">Trichoderma lentiforme</name>
    <dbReference type="NCBI Taxonomy" id="1567552"/>
    <lineage>
        <taxon>Eukaryota</taxon>
        <taxon>Fungi</taxon>
        <taxon>Dikarya</taxon>
        <taxon>Ascomycota</taxon>
        <taxon>Pezizomycotina</taxon>
        <taxon>Sordariomycetes</taxon>
        <taxon>Hypocreomycetidae</taxon>
        <taxon>Hypocreales</taxon>
        <taxon>Hypocreaceae</taxon>
        <taxon>Trichoderma</taxon>
    </lineage>
</organism>
<evidence type="ECO:0000313" key="2">
    <source>
        <dbReference type="EMBL" id="KAF3077468.1"/>
    </source>
</evidence>
<accession>A0A9P4XS71</accession>
<keyword evidence="3" id="KW-1185">Reference proteome</keyword>
<reference evidence="2 3" key="1">
    <citation type="submission" date="2018-06" db="EMBL/GenBank/DDBJ databases">
        <title>Genome analysis of cellulolytic fungus Trichoderma lentiforme CFAM-422.</title>
        <authorList>
            <person name="Steindorff A.S."/>
            <person name="Formighieri E.F."/>
            <person name="Midorikawa G.E.O."/>
            <person name="Tamietti M.S."/>
            <person name="Ramos E.Z."/>
            <person name="Silva A.S."/>
            <person name="Bon E.P.S."/>
            <person name="Mendes T.D."/>
            <person name="Damaso M.C.T."/>
            <person name="Favaro L.C.L."/>
        </authorList>
    </citation>
    <scope>NUCLEOTIDE SEQUENCE [LARGE SCALE GENOMIC DNA]</scope>
    <source>
        <strain evidence="2 3">CFAM-422</strain>
    </source>
</reference>
<dbReference type="AlphaFoldDB" id="A0A9P4XS71"/>
<feature type="region of interest" description="Disordered" evidence="1">
    <location>
        <begin position="35"/>
        <end position="87"/>
    </location>
</feature>
<dbReference type="Proteomes" id="UP000801864">
    <property type="component" value="Unassembled WGS sequence"/>
</dbReference>